<dbReference type="InterPro" id="IPR029756">
    <property type="entry name" value="MTH1187/YkoF-like"/>
</dbReference>
<dbReference type="Pfam" id="PF01910">
    <property type="entry name" value="Thiamine_BP"/>
    <property type="match status" value="1"/>
</dbReference>
<dbReference type="SUPFAM" id="SSF89957">
    <property type="entry name" value="MTH1187/YkoF-like"/>
    <property type="match status" value="1"/>
</dbReference>
<evidence type="ECO:0000259" key="2">
    <source>
        <dbReference type="Pfam" id="PF01910"/>
    </source>
</evidence>
<dbReference type="AlphaFoldDB" id="A0A7C4AJE6"/>
<accession>A0A7C4AJE6</accession>
<gene>
    <name evidence="3" type="ORF">ENV75_03345</name>
</gene>
<comment type="caution">
    <text evidence="3">The sequence shown here is derived from an EMBL/GenBank/DDBJ whole genome shotgun (WGS) entry which is preliminary data.</text>
</comment>
<organism evidence="3">
    <name type="scientific">Thermodesulfovibrio aggregans</name>
    <dbReference type="NCBI Taxonomy" id="86166"/>
    <lineage>
        <taxon>Bacteria</taxon>
        <taxon>Pseudomonadati</taxon>
        <taxon>Nitrospirota</taxon>
        <taxon>Thermodesulfovibrionia</taxon>
        <taxon>Thermodesulfovibrionales</taxon>
        <taxon>Thermodesulfovibrionaceae</taxon>
        <taxon>Thermodesulfovibrio</taxon>
    </lineage>
</organism>
<evidence type="ECO:0000313" key="3">
    <source>
        <dbReference type="EMBL" id="HGG99473.1"/>
    </source>
</evidence>
<dbReference type="PANTHER" id="PTHR33777">
    <property type="entry name" value="UPF0045 PROTEIN ECM15"/>
    <property type="match status" value="1"/>
</dbReference>
<dbReference type="NCBIfam" id="TIGR00106">
    <property type="entry name" value="MTH1187 family thiamine-binding protein"/>
    <property type="match status" value="1"/>
</dbReference>
<comment type="similarity">
    <text evidence="1">Belongs to the UPF0045 family.</text>
</comment>
<evidence type="ECO:0000256" key="1">
    <source>
        <dbReference type="ARBA" id="ARBA00010272"/>
    </source>
</evidence>
<feature type="domain" description="Thiamine-binding protein" evidence="2">
    <location>
        <begin position="3"/>
        <end position="92"/>
    </location>
</feature>
<dbReference type="InterPro" id="IPR051614">
    <property type="entry name" value="UPF0045_domain"/>
</dbReference>
<dbReference type="InterPro" id="IPR002767">
    <property type="entry name" value="Thiamine_BP"/>
</dbReference>
<protein>
    <submittedName>
        <fullName evidence="3">MTH1187 family thiamine-binding protein</fullName>
    </submittedName>
</protein>
<name>A0A7C4AJE6_9BACT</name>
<sequence length="101" mass="11268">MLAQFSMVPLGVGVSVSKYVAKIVKIVDDSGLPYKLHAMGTIIEGEWDEVMNLLKKCRDALMEEVERVVIDIKIDDRKGAKGRIEAKVRSVEEKIGKPVKK</sequence>
<dbReference type="Gene3D" id="3.30.70.930">
    <property type="match status" value="1"/>
</dbReference>
<reference evidence="3" key="1">
    <citation type="journal article" date="2020" name="mSystems">
        <title>Genome- and Community-Level Interaction Insights into Carbon Utilization and Element Cycling Functions of Hydrothermarchaeota in Hydrothermal Sediment.</title>
        <authorList>
            <person name="Zhou Z."/>
            <person name="Liu Y."/>
            <person name="Xu W."/>
            <person name="Pan J."/>
            <person name="Luo Z.H."/>
            <person name="Li M."/>
        </authorList>
    </citation>
    <scope>NUCLEOTIDE SEQUENCE [LARGE SCALE GENOMIC DNA]</scope>
    <source>
        <strain evidence="3">SpSt-788</strain>
    </source>
</reference>
<dbReference type="EMBL" id="DTHO01000033">
    <property type="protein sequence ID" value="HGG99473.1"/>
    <property type="molecule type" value="Genomic_DNA"/>
</dbReference>
<proteinExistence type="inferred from homology"/>
<dbReference type="GO" id="GO:0005829">
    <property type="term" value="C:cytosol"/>
    <property type="evidence" value="ECO:0007669"/>
    <property type="project" value="TreeGrafter"/>
</dbReference>
<dbReference type="PANTHER" id="PTHR33777:SF1">
    <property type="entry name" value="UPF0045 PROTEIN ECM15"/>
    <property type="match status" value="1"/>
</dbReference>